<evidence type="ECO:0000259" key="2">
    <source>
        <dbReference type="Pfam" id="PF05239"/>
    </source>
</evidence>
<keyword evidence="1" id="KW-0732">Signal</keyword>
<dbReference type="SUPFAM" id="SSF50346">
    <property type="entry name" value="PRC-barrel domain"/>
    <property type="match status" value="2"/>
</dbReference>
<dbReference type="InterPro" id="IPR011033">
    <property type="entry name" value="PRC_barrel-like_sf"/>
</dbReference>
<feature type="chain" id="PRO_5005504708" evidence="1">
    <location>
        <begin position="23"/>
        <end position="313"/>
    </location>
</feature>
<evidence type="ECO:0000313" key="3">
    <source>
        <dbReference type="EMBL" id="CUA93254.1"/>
    </source>
</evidence>
<dbReference type="PANTHER" id="PTHR36505:SF1">
    <property type="entry name" value="BLR1072 PROTEIN"/>
    <property type="match status" value="1"/>
</dbReference>
<dbReference type="Proteomes" id="UP000183900">
    <property type="component" value="Unassembled WGS sequence"/>
</dbReference>
<keyword evidence="4" id="KW-1185">Reference proteome</keyword>
<sequence>MVQRILATTALVSVLIAAPAMAQDMNNAPGTAPFVEKPAVMPGVPMDTQPGVMPEQDMSQPSGTMAPSGLSGIASEVVASSLIGEDVHATGSTEGERIGKVSDVAMTESGEVNAVIISVDSTAEVEGKDVAVPFNQLTWIDQNGESRLMVQMTPQQLNAEPAFDKTSLTGPSVIDELSESVGLTDDTAGTTTVMPGAGTAGQAGSTQASGVNVISTDNLIGTNLVTADGSTAGKISDVVIAPAGKAEAYVINVGGVLGIGSKPVAVEASNVMIQRDAEGTIQATTSVTPEAIENAPAYTLEAYRQSPETTVIR</sequence>
<feature type="domain" description="PRC-barrel" evidence="2">
    <location>
        <begin position="93"/>
        <end position="150"/>
    </location>
</feature>
<feature type="signal peptide" evidence="1">
    <location>
        <begin position="1"/>
        <end position="22"/>
    </location>
</feature>
<organism evidence="3 4">
    <name type="scientific">Pannonibacter indicus</name>
    <dbReference type="NCBI Taxonomy" id="466044"/>
    <lineage>
        <taxon>Bacteria</taxon>
        <taxon>Pseudomonadati</taxon>
        <taxon>Pseudomonadota</taxon>
        <taxon>Alphaproteobacteria</taxon>
        <taxon>Hyphomicrobiales</taxon>
        <taxon>Stappiaceae</taxon>
        <taxon>Pannonibacter</taxon>
    </lineage>
</organism>
<name>A0A0K6HQV1_9HYPH</name>
<dbReference type="OrthoDB" id="7876889at2"/>
<protein>
    <submittedName>
        <fullName evidence="3">PRC-barrel domain</fullName>
    </submittedName>
</protein>
<reference evidence="4" key="1">
    <citation type="submission" date="2015-08" db="EMBL/GenBank/DDBJ databases">
        <authorList>
            <person name="Varghese N."/>
        </authorList>
    </citation>
    <scope>NUCLEOTIDE SEQUENCE [LARGE SCALE GENOMIC DNA]</scope>
    <source>
        <strain evidence="4">DSM 23407</strain>
    </source>
</reference>
<dbReference type="InterPro" id="IPR027275">
    <property type="entry name" value="PRC-brl_dom"/>
</dbReference>
<dbReference type="EMBL" id="CYHE01000002">
    <property type="protein sequence ID" value="CUA93254.1"/>
    <property type="molecule type" value="Genomic_DNA"/>
</dbReference>
<dbReference type="Pfam" id="PF05239">
    <property type="entry name" value="PRC"/>
    <property type="match status" value="2"/>
</dbReference>
<gene>
    <name evidence="3" type="ORF">Ga0061067_102313</name>
</gene>
<evidence type="ECO:0000313" key="4">
    <source>
        <dbReference type="Proteomes" id="UP000183900"/>
    </source>
</evidence>
<feature type="domain" description="PRC-barrel" evidence="2">
    <location>
        <begin position="214"/>
        <end position="276"/>
    </location>
</feature>
<dbReference type="PANTHER" id="PTHR36505">
    <property type="entry name" value="BLR1072 PROTEIN"/>
    <property type="match status" value="1"/>
</dbReference>
<dbReference type="AlphaFoldDB" id="A0A0K6HQV1"/>
<proteinExistence type="predicted"/>
<evidence type="ECO:0000256" key="1">
    <source>
        <dbReference type="SAM" id="SignalP"/>
    </source>
</evidence>
<accession>A0A0K6HQV1</accession>
<dbReference type="Gene3D" id="2.30.30.240">
    <property type="entry name" value="PRC-barrel domain"/>
    <property type="match status" value="2"/>
</dbReference>